<protein>
    <submittedName>
        <fullName evidence="1">Uncharacterized protein</fullName>
    </submittedName>
</protein>
<gene>
    <name evidence="1" type="ORF">SDC9_53220</name>
</gene>
<organism evidence="1">
    <name type="scientific">bioreactor metagenome</name>
    <dbReference type="NCBI Taxonomy" id="1076179"/>
    <lineage>
        <taxon>unclassified sequences</taxon>
        <taxon>metagenomes</taxon>
        <taxon>ecological metagenomes</taxon>
    </lineage>
</organism>
<dbReference type="EMBL" id="VSSQ01001278">
    <property type="protein sequence ID" value="MPM06917.1"/>
    <property type="molecule type" value="Genomic_DNA"/>
</dbReference>
<accession>A0A644WTB2</accession>
<comment type="caution">
    <text evidence="1">The sequence shown here is derived from an EMBL/GenBank/DDBJ whole genome shotgun (WGS) entry which is preliminary data.</text>
</comment>
<reference evidence="1" key="1">
    <citation type="submission" date="2019-08" db="EMBL/GenBank/DDBJ databases">
        <authorList>
            <person name="Kucharzyk K."/>
            <person name="Murdoch R.W."/>
            <person name="Higgins S."/>
            <person name="Loffler F."/>
        </authorList>
    </citation>
    <scope>NUCLEOTIDE SEQUENCE</scope>
</reference>
<dbReference type="PROSITE" id="PS51257">
    <property type="entry name" value="PROKAR_LIPOPROTEIN"/>
    <property type="match status" value="1"/>
</dbReference>
<name>A0A644WTB2_9ZZZZ</name>
<proteinExistence type="predicted"/>
<sequence>MKNVVLALSVVLIVVVSCRPSYVRHGIKDIRAERLRLTEARQKFEVLDTNQVHGIYKSYLAKIDSINKYFKDQYSESAWKLMTDFGQLKKPLKSYYENYGSIEKEYTYSLEQLADLEYDLKAKNLSKELYLVYIQQEKDAIGQLIMKSNLISDNAVRNVNHYNEISPKMDSLIMVFKAGLNK</sequence>
<evidence type="ECO:0000313" key="1">
    <source>
        <dbReference type="EMBL" id="MPM06917.1"/>
    </source>
</evidence>
<dbReference type="AlphaFoldDB" id="A0A644WTB2"/>